<keyword evidence="4" id="KW-0720">Serine protease</keyword>
<keyword evidence="2" id="KW-0645">Protease</keyword>
<feature type="domain" description="Peptidase S9A N-terminal" evidence="7">
    <location>
        <begin position="54"/>
        <end position="460"/>
    </location>
</feature>
<reference evidence="8 9" key="1">
    <citation type="submission" date="2023-08" db="EMBL/GenBank/DDBJ databases">
        <title>Whole-genome sequencing of halo(alkali)philic microorganisms from hypersaline lakes.</title>
        <authorList>
            <person name="Sorokin D.Y."/>
            <person name="Abbas B."/>
            <person name="Merkel A.Y."/>
        </authorList>
    </citation>
    <scope>NUCLEOTIDE SEQUENCE [LARGE SCALE GENOMIC DNA]</scope>
    <source>
        <strain evidence="8 9">AB-CW4</strain>
    </source>
</reference>
<evidence type="ECO:0000259" key="6">
    <source>
        <dbReference type="Pfam" id="PF00326"/>
    </source>
</evidence>
<evidence type="ECO:0000259" key="7">
    <source>
        <dbReference type="Pfam" id="PF02897"/>
    </source>
</evidence>
<dbReference type="Pfam" id="PF00326">
    <property type="entry name" value="Peptidase_S9"/>
    <property type="match status" value="1"/>
</dbReference>
<evidence type="ECO:0000256" key="1">
    <source>
        <dbReference type="ARBA" id="ARBA00005228"/>
    </source>
</evidence>
<keyword evidence="9" id="KW-1185">Reference proteome</keyword>
<evidence type="ECO:0000313" key="9">
    <source>
        <dbReference type="Proteomes" id="UP001239019"/>
    </source>
</evidence>
<gene>
    <name evidence="8" type="ORF">RBH19_09050</name>
</gene>
<dbReference type="InterPro" id="IPR051543">
    <property type="entry name" value="Serine_Peptidase_S9A"/>
</dbReference>
<evidence type="ECO:0000256" key="4">
    <source>
        <dbReference type="ARBA" id="ARBA00022825"/>
    </source>
</evidence>
<evidence type="ECO:0000313" key="8">
    <source>
        <dbReference type="EMBL" id="MDQ2070021.1"/>
    </source>
</evidence>
<dbReference type="Gene3D" id="3.40.50.1820">
    <property type="entry name" value="alpha/beta hydrolase"/>
    <property type="match status" value="1"/>
</dbReference>
<evidence type="ECO:0000256" key="2">
    <source>
        <dbReference type="ARBA" id="ARBA00022670"/>
    </source>
</evidence>
<comment type="caution">
    <text evidence="8">The sequence shown here is derived from an EMBL/GenBank/DDBJ whole genome shotgun (WGS) entry which is preliminary data.</text>
</comment>
<feature type="domain" description="Peptidase S9 prolyl oligopeptidase catalytic" evidence="6">
    <location>
        <begin position="521"/>
        <end position="737"/>
    </location>
</feature>
<dbReference type="PANTHER" id="PTHR11757:SF19">
    <property type="entry name" value="PROLYL ENDOPEPTIDASE-LIKE"/>
    <property type="match status" value="1"/>
</dbReference>
<dbReference type="Proteomes" id="UP001239019">
    <property type="component" value="Unassembled WGS sequence"/>
</dbReference>
<dbReference type="EMBL" id="JAVDDT010000005">
    <property type="protein sequence ID" value="MDQ2070021.1"/>
    <property type="molecule type" value="Genomic_DNA"/>
</dbReference>
<comment type="similarity">
    <text evidence="1">Belongs to the peptidase S9A family.</text>
</comment>
<feature type="chain" id="PRO_5046628313" evidence="5">
    <location>
        <begin position="23"/>
        <end position="746"/>
    </location>
</feature>
<protein>
    <submittedName>
        <fullName evidence="8">S9 family peptidase</fullName>
    </submittedName>
</protein>
<evidence type="ECO:0000256" key="5">
    <source>
        <dbReference type="SAM" id="SignalP"/>
    </source>
</evidence>
<keyword evidence="5" id="KW-0732">Signal</keyword>
<dbReference type="PANTHER" id="PTHR11757">
    <property type="entry name" value="PROTEASE FAMILY S9A OLIGOPEPTIDASE"/>
    <property type="match status" value="1"/>
</dbReference>
<dbReference type="RefSeq" id="WP_306728520.1">
    <property type="nucleotide sequence ID" value="NZ_JAVDDT010000005.1"/>
</dbReference>
<dbReference type="Pfam" id="PF02897">
    <property type="entry name" value="Peptidase_S9_N"/>
    <property type="match status" value="1"/>
</dbReference>
<keyword evidence="3" id="KW-0378">Hydrolase</keyword>
<dbReference type="SUPFAM" id="SSF53474">
    <property type="entry name" value="alpha/beta-Hydrolases"/>
    <property type="match status" value="1"/>
</dbReference>
<dbReference type="SUPFAM" id="SSF50993">
    <property type="entry name" value="Peptidase/esterase 'gauge' domain"/>
    <property type="match status" value="1"/>
</dbReference>
<proteinExistence type="inferred from homology"/>
<dbReference type="PROSITE" id="PS51257">
    <property type="entry name" value="PROKAR_LIPOPROTEIN"/>
    <property type="match status" value="1"/>
</dbReference>
<accession>A0ABU0W7P4</accession>
<dbReference type="InterPro" id="IPR002470">
    <property type="entry name" value="Peptidase_S9A"/>
</dbReference>
<dbReference type="InterPro" id="IPR023302">
    <property type="entry name" value="Pept_S9A_N"/>
</dbReference>
<name>A0ABU0W7P4_9GAMM</name>
<evidence type="ECO:0000256" key="3">
    <source>
        <dbReference type="ARBA" id="ARBA00022801"/>
    </source>
</evidence>
<dbReference type="PRINTS" id="PR00862">
    <property type="entry name" value="PROLIGOPTASE"/>
</dbReference>
<dbReference type="InterPro" id="IPR029058">
    <property type="entry name" value="AB_hydrolase_fold"/>
</dbReference>
<dbReference type="Gene3D" id="2.130.10.120">
    <property type="entry name" value="Prolyl oligopeptidase, N-terminal domain"/>
    <property type="match status" value="1"/>
</dbReference>
<organism evidence="8 9">
    <name type="scientific">Natronospira bacteriovora</name>
    <dbReference type="NCBI Taxonomy" id="3069753"/>
    <lineage>
        <taxon>Bacteria</taxon>
        <taxon>Pseudomonadati</taxon>
        <taxon>Pseudomonadota</taxon>
        <taxon>Gammaproteobacteria</taxon>
        <taxon>Natronospirales</taxon>
        <taxon>Natronospiraceae</taxon>
        <taxon>Natronospira</taxon>
    </lineage>
</organism>
<dbReference type="InterPro" id="IPR001375">
    <property type="entry name" value="Peptidase_S9_cat"/>
</dbReference>
<sequence length="746" mass="83207">MHRNALRLAGACLLASTLIACSQDEGKSDTMTDRDTAAIGKAAFEAQRSVEAPVAERRMQSITQHGITREDPYFWMRDDNWQQVLRDPSVLRAEIRDHLLAENEYHAAMMSDVAGLQETLFQEMRARIKEDDSSVPARDGDWEYYVRYREGGDYPVYARRPAGGGDEVILFDGDAESEGHDFFNIGAVVHSPDHRLIAYGLDTVGSEYFTIRVRNIESGEEYSDAIESTDGRAVWAADSGSFFYVERDDNQRPRWIRHHVLGEDAEEDRLVYEEEDSGMFISLGKTQSGEYILIGSGNHTRSQSWTIPADAPDSEPTLIAPRKDDELYSVEHHGDHFYILTNADGAVDFKIVRAPVENPGREHWEDWLPHEPGRLVSSFVTYKNHLVYLARRNAVPILVVSDYQGDGYEIPMDDEAYSLGLISGYEFDTALTRFTYSTPAQPAQTFDWHMDKRERTLRKTQEVPSGHDPDRYVVERIDAKTEDGVAVPVTILRLKSTPLDGSAPLLLYGYGSYGAYMPDNFSVANLSLADRGVIRAVAKVRGGSALGRQWYLDGKMEAKPNSFTDFLASAHALIEQGYTSRGRIVIDGRSAGGLLVGATLNLDPEVFGGAIAGVPFVDVLNTISDPSLPLTPPEWPEWGNPIESEAHYQLIKGYSPYDNLRDDVPYPPIMATAGLADYRVTYWEPAKWIARLRAEAQGGPFLLKTNMDAGHAGSAARFDSLRETAELYSFALKVMGKAEAEPEPHP</sequence>
<feature type="signal peptide" evidence="5">
    <location>
        <begin position="1"/>
        <end position="22"/>
    </location>
</feature>